<organism evidence="3 4">
    <name type="scientific">Paramarasmius palmivorus</name>
    <dbReference type="NCBI Taxonomy" id="297713"/>
    <lineage>
        <taxon>Eukaryota</taxon>
        <taxon>Fungi</taxon>
        <taxon>Dikarya</taxon>
        <taxon>Basidiomycota</taxon>
        <taxon>Agaricomycotina</taxon>
        <taxon>Agaricomycetes</taxon>
        <taxon>Agaricomycetidae</taxon>
        <taxon>Agaricales</taxon>
        <taxon>Marasmiineae</taxon>
        <taxon>Marasmiaceae</taxon>
        <taxon>Paramarasmius</taxon>
    </lineage>
</organism>
<evidence type="ECO:0000313" key="4">
    <source>
        <dbReference type="Proteomes" id="UP001383192"/>
    </source>
</evidence>
<sequence>MILLYALARPIASSLSPASANNSTFFDPATGECIDINGCRTTTGILWSSLSVIFICTWVAIHPNIPLVEKFQFDGWTGRRLHPAVATYQNVELMVIALLVPEVMILWAMRQREQAKKIRDKFKGYGWGMPHGFFVLMGGFALYDGDKFCGYLWDRDRGYVWDGKPYEGHAEAFWDDVKRHYERCRDPVESHEDENALQAPMAPTVPVPEEEALLTPSSEPTASQTVPPKEAPSTPKD</sequence>
<protein>
    <submittedName>
        <fullName evidence="3">Uncharacterized protein</fullName>
    </submittedName>
</protein>
<proteinExistence type="predicted"/>
<feature type="compositionally biased region" description="Polar residues" evidence="1">
    <location>
        <begin position="215"/>
        <end position="226"/>
    </location>
</feature>
<feature type="transmembrane region" description="Helical" evidence="2">
    <location>
        <begin position="85"/>
        <end position="109"/>
    </location>
</feature>
<keyword evidence="2" id="KW-0812">Transmembrane</keyword>
<dbReference type="PANTHER" id="PTHR35043">
    <property type="entry name" value="TRANSCRIPTION FACTOR DOMAIN-CONTAINING PROTEIN"/>
    <property type="match status" value="1"/>
</dbReference>
<dbReference type="AlphaFoldDB" id="A0AAW0B7L2"/>
<keyword evidence="4" id="KW-1185">Reference proteome</keyword>
<feature type="transmembrane region" description="Helical" evidence="2">
    <location>
        <begin position="45"/>
        <end position="65"/>
    </location>
</feature>
<evidence type="ECO:0000256" key="2">
    <source>
        <dbReference type="SAM" id="Phobius"/>
    </source>
</evidence>
<name>A0AAW0B7L2_9AGAR</name>
<reference evidence="3 4" key="1">
    <citation type="submission" date="2024-01" db="EMBL/GenBank/DDBJ databases">
        <title>A draft genome for a cacao thread blight-causing isolate of Paramarasmius palmivorus.</title>
        <authorList>
            <person name="Baruah I.K."/>
            <person name="Bukari Y."/>
            <person name="Amoako-Attah I."/>
            <person name="Meinhardt L.W."/>
            <person name="Bailey B.A."/>
            <person name="Cohen S.P."/>
        </authorList>
    </citation>
    <scope>NUCLEOTIDE SEQUENCE [LARGE SCALE GENOMIC DNA]</scope>
    <source>
        <strain evidence="3 4">GH-12</strain>
    </source>
</reference>
<dbReference type="PANTHER" id="PTHR35043:SF7">
    <property type="entry name" value="TRANSCRIPTION FACTOR DOMAIN-CONTAINING PROTEIN"/>
    <property type="match status" value="1"/>
</dbReference>
<gene>
    <name evidence="3" type="ORF">VNI00_017222</name>
</gene>
<feature type="region of interest" description="Disordered" evidence="1">
    <location>
        <begin position="187"/>
        <end position="237"/>
    </location>
</feature>
<comment type="caution">
    <text evidence="3">The sequence shown here is derived from an EMBL/GenBank/DDBJ whole genome shotgun (WGS) entry which is preliminary data.</text>
</comment>
<dbReference type="EMBL" id="JAYKXP010000161">
    <property type="protein sequence ID" value="KAK7021836.1"/>
    <property type="molecule type" value="Genomic_DNA"/>
</dbReference>
<keyword evidence="2" id="KW-0472">Membrane</keyword>
<keyword evidence="2" id="KW-1133">Transmembrane helix</keyword>
<evidence type="ECO:0000256" key="1">
    <source>
        <dbReference type="SAM" id="MobiDB-lite"/>
    </source>
</evidence>
<dbReference type="Proteomes" id="UP001383192">
    <property type="component" value="Unassembled WGS sequence"/>
</dbReference>
<accession>A0AAW0B7L2</accession>
<evidence type="ECO:0000313" key="3">
    <source>
        <dbReference type="EMBL" id="KAK7021836.1"/>
    </source>
</evidence>